<organism evidence="1 2">
    <name type="scientific">Chryseobacterium zhengzhouense</name>
    <dbReference type="NCBI Taxonomy" id="1636086"/>
    <lineage>
        <taxon>Bacteria</taxon>
        <taxon>Pseudomonadati</taxon>
        <taxon>Bacteroidota</taxon>
        <taxon>Flavobacteriia</taxon>
        <taxon>Flavobacteriales</taxon>
        <taxon>Weeksellaceae</taxon>
        <taxon>Chryseobacterium group</taxon>
        <taxon>Chryseobacterium</taxon>
    </lineage>
</organism>
<protein>
    <recommendedName>
        <fullName evidence="3">WGR domain-containing protein</fullName>
    </recommendedName>
</protein>
<sequence>MRNLTQTAQEATVTQNNEELVIVFQNFNGVFIATISNKEDRKTYAYGRSQDQAQQNAINRYNRKYNTPYFSL</sequence>
<name>A0ABW2LUV7_9FLAO</name>
<reference evidence="2" key="1">
    <citation type="journal article" date="2019" name="Int. J. Syst. Evol. Microbiol.">
        <title>The Global Catalogue of Microorganisms (GCM) 10K type strain sequencing project: providing services to taxonomists for standard genome sequencing and annotation.</title>
        <authorList>
            <consortium name="The Broad Institute Genomics Platform"/>
            <consortium name="The Broad Institute Genome Sequencing Center for Infectious Disease"/>
            <person name="Wu L."/>
            <person name="Ma J."/>
        </authorList>
    </citation>
    <scope>NUCLEOTIDE SEQUENCE [LARGE SCALE GENOMIC DNA]</scope>
    <source>
        <strain evidence="2">CCUG 54781</strain>
    </source>
</reference>
<gene>
    <name evidence="1" type="ORF">ACFQO9_04475</name>
</gene>
<keyword evidence="2" id="KW-1185">Reference proteome</keyword>
<comment type="caution">
    <text evidence="1">The sequence shown here is derived from an EMBL/GenBank/DDBJ whole genome shotgun (WGS) entry which is preliminary data.</text>
</comment>
<evidence type="ECO:0008006" key="3">
    <source>
        <dbReference type="Google" id="ProtNLM"/>
    </source>
</evidence>
<accession>A0ABW2LUV7</accession>
<dbReference type="EMBL" id="JBHTCR010000002">
    <property type="protein sequence ID" value="MFC7345972.1"/>
    <property type="molecule type" value="Genomic_DNA"/>
</dbReference>
<proteinExistence type="predicted"/>
<dbReference type="RefSeq" id="WP_378174384.1">
    <property type="nucleotide sequence ID" value="NZ_JBHTCR010000002.1"/>
</dbReference>
<evidence type="ECO:0000313" key="1">
    <source>
        <dbReference type="EMBL" id="MFC7345972.1"/>
    </source>
</evidence>
<dbReference type="Proteomes" id="UP001596550">
    <property type="component" value="Unassembled WGS sequence"/>
</dbReference>
<evidence type="ECO:0000313" key="2">
    <source>
        <dbReference type="Proteomes" id="UP001596550"/>
    </source>
</evidence>